<dbReference type="STRING" id="97359.A0A550C0B6"/>
<proteinExistence type="predicted"/>
<feature type="compositionally biased region" description="Basic residues" evidence="6">
    <location>
        <begin position="77"/>
        <end position="90"/>
    </location>
</feature>
<dbReference type="CDD" id="cd18793">
    <property type="entry name" value="SF2_C_SNF"/>
    <property type="match status" value="1"/>
</dbReference>
<dbReference type="InterPro" id="IPR014001">
    <property type="entry name" value="Helicase_ATP-bd"/>
</dbReference>
<dbReference type="PANTHER" id="PTHR45629">
    <property type="entry name" value="SNF2/RAD54 FAMILY MEMBER"/>
    <property type="match status" value="1"/>
</dbReference>
<evidence type="ECO:0000256" key="1">
    <source>
        <dbReference type="ARBA" id="ARBA00004123"/>
    </source>
</evidence>
<feature type="non-terminal residue" evidence="9">
    <location>
        <position position="876"/>
    </location>
</feature>
<dbReference type="InterPro" id="IPR001650">
    <property type="entry name" value="Helicase_C-like"/>
</dbReference>
<keyword evidence="4" id="KW-0067">ATP-binding</keyword>
<keyword evidence="2" id="KW-0547">Nucleotide-binding</keyword>
<sequence>MSKPVAKANVYDKRRLNGIPVPMEVDSDSDFVAGPIREVEKVDKSKKHTRTKKSGAKSRSQIPFIVDSDEEGGPSTVKRKASRKKGRRGRSREDDNPLLAYFADRPHLLAAVNDADDESEEVSPDEEEEEEDLSGSGLEKQREPEEPVILKSMIGYTCPRPKIVAPVVPAAAESVTEDLIERRAHEGQARQSSRRESSTDDGRPYIRAPPYIRPRSRSCSTTESSTGEEDAKPAKHVGGKRVADEDIQHDINKRRKVDPKASDDSDITTTEDDTDNESYAIDSKNQPRPSFPNAPKPMGPHVLDKAAKIYIPNAMNRFLRPYQREGVEFFFRQYKIGRGGVLGDDMGLGKTIQVIAFLSAIMDKSGLKGDRERRHRHVARLQERANWRSDMPPANATWPTCLVAAPTSVVGNWEREFEKWGYFEVGVYSTALKKSERADMLRDFKLGRLDVLIVSHALLRRDIDQFDELALSVIFLDEAHLIKRKDAGLTQAMNRFNCQCRFALTGTLIQNSYMEMWAVLDFTNPKQLGHKRHWNRFIAKPLIKGQSASASAEERQRQDEVAEILTKVILPKFFLRRTKDLIKHQLPNKTDEVVFCPLAPLQRKVYKRVLRLPEVQNLIHKDDPCPSCNSGKPRKSCCHAFEPETLFIFMHVLIALANHLALLLPADIKSTGPNDSQEQVQRYTSLTERVMMGIYADENKRHKIAYSTAIMRGDMCGKWKILRGLLAEWRTEGTNKLKADSYEFRKLEGSTPQKDRMGYIDEFNNDPSVFAFLISTLAGGTGINLTGANKVVIFDPNWNPAHDLQAMDRAFRFGQTRDVSVYRLLGGGSLEELVYARQLYKQQQMAIGYDASAQTRYFDGVQGDPQKQGELFGIKN</sequence>
<dbReference type="SMART" id="SM00487">
    <property type="entry name" value="DEXDc"/>
    <property type="match status" value="1"/>
</dbReference>
<evidence type="ECO:0000256" key="3">
    <source>
        <dbReference type="ARBA" id="ARBA00022801"/>
    </source>
</evidence>
<keyword evidence="10" id="KW-1185">Reference proteome</keyword>
<dbReference type="AlphaFoldDB" id="A0A550C0B6"/>
<evidence type="ECO:0000256" key="2">
    <source>
        <dbReference type="ARBA" id="ARBA00022741"/>
    </source>
</evidence>
<evidence type="ECO:0000259" key="8">
    <source>
        <dbReference type="PROSITE" id="PS51194"/>
    </source>
</evidence>
<evidence type="ECO:0000256" key="6">
    <source>
        <dbReference type="SAM" id="MobiDB-lite"/>
    </source>
</evidence>
<feature type="compositionally biased region" description="Basic and acidic residues" evidence="6">
    <location>
        <begin position="241"/>
        <end position="251"/>
    </location>
</feature>
<feature type="compositionally biased region" description="Acidic residues" evidence="6">
    <location>
        <begin position="264"/>
        <end position="276"/>
    </location>
</feature>
<feature type="region of interest" description="Disordered" evidence="6">
    <location>
        <begin position="1"/>
        <end position="146"/>
    </location>
</feature>
<dbReference type="PROSITE" id="PS51194">
    <property type="entry name" value="HELICASE_CTER"/>
    <property type="match status" value="1"/>
</dbReference>
<dbReference type="Proteomes" id="UP000320762">
    <property type="component" value="Unassembled WGS sequence"/>
</dbReference>
<keyword evidence="3 9" id="KW-0378">Hydrolase</keyword>
<feature type="region of interest" description="Disordered" evidence="6">
    <location>
        <begin position="178"/>
        <end position="296"/>
    </location>
</feature>
<evidence type="ECO:0000256" key="5">
    <source>
        <dbReference type="ARBA" id="ARBA00023242"/>
    </source>
</evidence>
<dbReference type="Pfam" id="PF00271">
    <property type="entry name" value="Helicase_C"/>
    <property type="match status" value="1"/>
</dbReference>
<name>A0A550C0B6_9AGAR</name>
<dbReference type="OrthoDB" id="413460at2759"/>
<dbReference type="InterPro" id="IPR050496">
    <property type="entry name" value="SNF2_RAD54_helicase_repair"/>
</dbReference>
<evidence type="ECO:0000313" key="9">
    <source>
        <dbReference type="EMBL" id="TRM58223.1"/>
    </source>
</evidence>
<feature type="compositionally biased region" description="Acidic residues" evidence="6">
    <location>
        <begin position="114"/>
        <end position="133"/>
    </location>
</feature>
<dbReference type="Gene3D" id="3.40.50.300">
    <property type="entry name" value="P-loop containing nucleotide triphosphate hydrolases"/>
    <property type="match status" value="1"/>
</dbReference>
<feature type="compositionally biased region" description="Basic and acidic residues" evidence="6">
    <location>
        <begin position="179"/>
        <end position="204"/>
    </location>
</feature>
<comment type="subcellular location">
    <subcellularLocation>
        <location evidence="1">Nucleus</location>
    </subcellularLocation>
</comment>
<dbReference type="PROSITE" id="PS51192">
    <property type="entry name" value="HELICASE_ATP_BIND_1"/>
    <property type="match status" value="1"/>
</dbReference>
<comment type="caution">
    <text evidence="9">The sequence shown here is derived from an EMBL/GenBank/DDBJ whole genome shotgun (WGS) entry which is preliminary data.</text>
</comment>
<evidence type="ECO:0000313" key="10">
    <source>
        <dbReference type="Proteomes" id="UP000320762"/>
    </source>
</evidence>
<gene>
    <name evidence="9" type="ORF">BD626DRAFT_540047</name>
</gene>
<accession>A0A550C0B6</accession>
<keyword evidence="5" id="KW-0539">Nucleus</keyword>
<evidence type="ECO:0000256" key="4">
    <source>
        <dbReference type="ARBA" id="ARBA00022840"/>
    </source>
</evidence>
<dbReference type="GO" id="GO:0005524">
    <property type="term" value="F:ATP binding"/>
    <property type="evidence" value="ECO:0007669"/>
    <property type="project" value="InterPro"/>
</dbReference>
<dbReference type="SMART" id="SM00490">
    <property type="entry name" value="HELICc"/>
    <property type="match status" value="1"/>
</dbReference>
<dbReference type="InterPro" id="IPR049730">
    <property type="entry name" value="SNF2/RAD54-like_C"/>
</dbReference>
<dbReference type="InterPro" id="IPR027417">
    <property type="entry name" value="P-loop_NTPase"/>
</dbReference>
<reference evidence="9 10" key="1">
    <citation type="journal article" date="2019" name="New Phytol.">
        <title>Comparative genomics reveals unique wood-decay strategies and fruiting body development in the Schizophyllaceae.</title>
        <authorList>
            <person name="Almasi E."/>
            <person name="Sahu N."/>
            <person name="Krizsan K."/>
            <person name="Balint B."/>
            <person name="Kovacs G.M."/>
            <person name="Kiss B."/>
            <person name="Cseklye J."/>
            <person name="Drula E."/>
            <person name="Henrissat B."/>
            <person name="Nagy I."/>
            <person name="Chovatia M."/>
            <person name="Adam C."/>
            <person name="LaButti K."/>
            <person name="Lipzen A."/>
            <person name="Riley R."/>
            <person name="Grigoriev I.V."/>
            <person name="Nagy L.G."/>
        </authorList>
    </citation>
    <scope>NUCLEOTIDE SEQUENCE [LARGE SCALE GENOMIC DNA]</scope>
    <source>
        <strain evidence="9 10">NL-1724</strain>
    </source>
</reference>
<feature type="domain" description="Helicase C-terminal" evidence="8">
    <location>
        <begin position="679"/>
        <end position="859"/>
    </location>
</feature>
<feature type="domain" description="Helicase ATP-binding" evidence="7">
    <location>
        <begin position="331"/>
        <end position="526"/>
    </location>
</feature>
<dbReference type="Pfam" id="PF00176">
    <property type="entry name" value="SNF2-rel_dom"/>
    <property type="match status" value="1"/>
</dbReference>
<dbReference type="InterPro" id="IPR000330">
    <property type="entry name" value="SNF2_N"/>
</dbReference>
<dbReference type="Gene3D" id="3.40.50.10810">
    <property type="entry name" value="Tandem AAA-ATPase domain"/>
    <property type="match status" value="1"/>
</dbReference>
<dbReference type="FunFam" id="3.40.50.10810:FF:000019">
    <property type="entry name" value="DNA excision repair protein ERCC-6-like 2 isoform X1"/>
    <property type="match status" value="1"/>
</dbReference>
<dbReference type="SUPFAM" id="SSF52540">
    <property type="entry name" value="P-loop containing nucleoside triphosphate hydrolases"/>
    <property type="match status" value="2"/>
</dbReference>
<dbReference type="GO" id="GO:0016787">
    <property type="term" value="F:hydrolase activity"/>
    <property type="evidence" value="ECO:0007669"/>
    <property type="project" value="UniProtKB-KW"/>
</dbReference>
<dbReference type="GO" id="GO:0005634">
    <property type="term" value="C:nucleus"/>
    <property type="evidence" value="ECO:0007669"/>
    <property type="project" value="UniProtKB-SubCell"/>
</dbReference>
<evidence type="ECO:0000259" key="7">
    <source>
        <dbReference type="PROSITE" id="PS51192"/>
    </source>
</evidence>
<organism evidence="9 10">
    <name type="scientific">Schizophyllum amplum</name>
    <dbReference type="NCBI Taxonomy" id="97359"/>
    <lineage>
        <taxon>Eukaryota</taxon>
        <taxon>Fungi</taxon>
        <taxon>Dikarya</taxon>
        <taxon>Basidiomycota</taxon>
        <taxon>Agaricomycotina</taxon>
        <taxon>Agaricomycetes</taxon>
        <taxon>Agaricomycetidae</taxon>
        <taxon>Agaricales</taxon>
        <taxon>Schizophyllaceae</taxon>
        <taxon>Schizophyllum</taxon>
    </lineage>
</organism>
<protein>
    <submittedName>
        <fullName evidence="9">P-loop containing nucleoside triphosphate hydrolase protein</fullName>
    </submittedName>
</protein>
<feature type="compositionally biased region" description="Basic residues" evidence="6">
    <location>
        <begin position="44"/>
        <end position="56"/>
    </location>
</feature>
<dbReference type="PANTHER" id="PTHR45629:SF7">
    <property type="entry name" value="DNA EXCISION REPAIR PROTEIN ERCC-6-RELATED"/>
    <property type="match status" value="1"/>
</dbReference>
<dbReference type="InterPro" id="IPR038718">
    <property type="entry name" value="SNF2-like_sf"/>
</dbReference>
<dbReference type="EMBL" id="VDMD01000037">
    <property type="protein sequence ID" value="TRM58223.1"/>
    <property type="molecule type" value="Genomic_DNA"/>
</dbReference>